<proteinExistence type="predicted"/>
<keyword evidence="1" id="KW-0808">Transferase</keyword>
<protein>
    <submittedName>
        <fullName evidence="1">Glycosyl transferase family 1</fullName>
    </submittedName>
</protein>
<dbReference type="Proteomes" id="UP000050509">
    <property type="component" value="Unassembled WGS sequence"/>
</dbReference>
<dbReference type="AlphaFoldDB" id="A0A0P9FCJ3"/>
<evidence type="ECO:0000313" key="2">
    <source>
        <dbReference type="Proteomes" id="UP000050509"/>
    </source>
</evidence>
<feature type="non-terminal residue" evidence="1">
    <location>
        <position position="142"/>
    </location>
</feature>
<comment type="caution">
    <text evidence="1">The sequence shown here is derived from an EMBL/GenBank/DDBJ whole genome shotgun (WGS) entry which is preliminary data.</text>
</comment>
<gene>
    <name evidence="1" type="ORF">SE17_03825</name>
</gene>
<accession>A0A0P9FCJ3</accession>
<organism evidence="1 2">
    <name type="scientific">Kouleothrix aurantiaca</name>
    <dbReference type="NCBI Taxonomy" id="186479"/>
    <lineage>
        <taxon>Bacteria</taxon>
        <taxon>Bacillati</taxon>
        <taxon>Chloroflexota</taxon>
        <taxon>Chloroflexia</taxon>
        <taxon>Chloroflexales</taxon>
        <taxon>Roseiflexineae</taxon>
        <taxon>Roseiflexaceae</taxon>
        <taxon>Kouleothrix</taxon>
    </lineage>
</organism>
<name>A0A0P9FCJ3_9CHLR</name>
<dbReference type="GO" id="GO:0016740">
    <property type="term" value="F:transferase activity"/>
    <property type="evidence" value="ECO:0007669"/>
    <property type="project" value="UniProtKB-KW"/>
</dbReference>
<evidence type="ECO:0000313" key="1">
    <source>
        <dbReference type="EMBL" id="KPV54432.1"/>
    </source>
</evidence>
<reference evidence="1 2" key="1">
    <citation type="submission" date="2015-09" db="EMBL/GenBank/DDBJ databases">
        <title>Draft genome sequence of Kouleothrix aurantiaca JCM 19913.</title>
        <authorList>
            <person name="Hemp J."/>
        </authorList>
    </citation>
    <scope>NUCLEOTIDE SEQUENCE [LARGE SCALE GENOMIC DNA]</scope>
    <source>
        <strain evidence="1 2">COM-B</strain>
    </source>
</reference>
<sequence length="142" mass="16124">MRLAYIAYPTSLTLRSANAIQTHTTLRELRRLEPDTLAIIPRWLREPSRFAEVGALHLPRPAIGKLSRLYRSTLWYYAERSAFAAMAALVVAGERLRGRPVEAVYVREVICAGWWAALWGPLLGLPIIFEAHDLESWNPSRA</sequence>
<dbReference type="EMBL" id="LJCR01000058">
    <property type="protein sequence ID" value="KPV54432.1"/>
    <property type="molecule type" value="Genomic_DNA"/>
</dbReference>
<keyword evidence="2" id="KW-1185">Reference proteome</keyword>